<protein>
    <submittedName>
        <fullName evidence="2">Uncharacterized protein</fullName>
    </submittedName>
</protein>
<dbReference type="AlphaFoldDB" id="A0A1C7N6P9"/>
<comment type="caution">
    <text evidence="2">The sequence shown here is derived from an EMBL/GenBank/DDBJ whole genome shotgun (WGS) entry which is preliminary data.</text>
</comment>
<feature type="compositionally biased region" description="Low complexity" evidence="1">
    <location>
        <begin position="77"/>
        <end position="87"/>
    </location>
</feature>
<feature type="region of interest" description="Disordered" evidence="1">
    <location>
        <begin position="1"/>
        <end position="107"/>
    </location>
</feature>
<organism evidence="2 3">
    <name type="scientific">Choanephora cucurbitarum</name>
    <dbReference type="NCBI Taxonomy" id="101091"/>
    <lineage>
        <taxon>Eukaryota</taxon>
        <taxon>Fungi</taxon>
        <taxon>Fungi incertae sedis</taxon>
        <taxon>Mucoromycota</taxon>
        <taxon>Mucoromycotina</taxon>
        <taxon>Mucoromycetes</taxon>
        <taxon>Mucorales</taxon>
        <taxon>Mucorineae</taxon>
        <taxon>Choanephoraceae</taxon>
        <taxon>Choanephoroideae</taxon>
        <taxon>Choanephora</taxon>
    </lineage>
</organism>
<accession>A0A1C7N6P9</accession>
<gene>
    <name evidence="2" type="ORF">A0J61_07224</name>
</gene>
<dbReference type="OrthoDB" id="10639788at2759"/>
<feature type="compositionally biased region" description="Pro residues" evidence="1">
    <location>
        <begin position="60"/>
        <end position="76"/>
    </location>
</feature>
<dbReference type="Proteomes" id="UP000093000">
    <property type="component" value="Unassembled WGS sequence"/>
</dbReference>
<evidence type="ECO:0000256" key="1">
    <source>
        <dbReference type="SAM" id="MobiDB-lite"/>
    </source>
</evidence>
<keyword evidence="3" id="KW-1185">Reference proteome</keyword>
<evidence type="ECO:0000313" key="2">
    <source>
        <dbReference type="EMBL" id="OBZ84727.1"/>
    </source>
</evidence>
<name>A0A1C7N6P9_9FUNG</name>
<dbReference type="EMBL" id="LUGH01000477">
    <property type="protein sequence ID" value="OBZ84727.1"/>
    <property type="molecule type" value="Genomic_DNA"/>
</dbReference>
<sequence length="107" mass="11642">MYNANMPSPQPLLSAPFNPAPSPAIRPAVGYPSPHRPPYSPSQPSFSQGPHNGFHDSPHRPLPPPPSQGYYPPPPQQGARPLPLHQQPLPPPPNGYNARPNHAYPPY</sequence>
<proteinExistence type="predicted"/>
<evidence type="ECO:0000313" key="3">
    <source>
        <dbReference type="Proteomes" id="UP000093000"/>
    </source>
</evidence>
<dbReference type="InParanoid" id="A0A1C7N6P9"/>
<reference evidence="2 3" key="1">
    <citation type="submission" date="2016-03" db="EMBL/GenBank/DDBJ databases">
        <title>Choanephora cucurbitarum.</title>
        <authorList>
            <person name="Min B."/>
            <person name="Park H."/>
            <person name="Park J.-H."/>
            <person name="Shin H.-D."/>
            <person name="Choi I.-G."/>
        </authorList>
    </citation>
    <scope>NUCLEOTIDE SEQUENCE [LARGE SCALE GENOMIC DNA]</scope>
    <source>
        <strain evidence="2 3">KUS-F28377</strain>
    </source>
</reference>